<proteinExistence type="predicted"/>
<name>A0AAV6TUV6_9ARAC</name>
<dbReference type="EMBL" id="JAFNEN010000996">
    <property type="protein sequence ID" value="KAG8175474.1"/>
    <property type="molecule type" value="Genomic_DNA"/>
</dbReference>
<dbReference type="Proteomes" id="UP000827092">
    <property type="component" value="Unassembled WGS sequence"/>
</dbReference>
<keyword evidence="2" id="KW-1185">Reference proteome</keyword>
<organism evidence="1 2">
    <name type="scientific">Oedothorax gibbosus</name>
    <dbReference type="NCBI Taxonomy" id="931172"/>
    <lineage>
        <taxon>Eukaryota</taxon>
        <taxon>Metazoa</taxon>
        <taxon>Ecdysozoa</taxon>
        <taxon>Arthropoda</taxon>
        <taxon>Chelicerata</taxon>
        <taxon>Arachnida</taxon>
        <taxon>Araneae</taxon>
        <taxon>Araneomorphae</taxon>
        <taxon>Entelegynae</taxon>
        <taxon>Araneoidea</taxon>
        <taxon>Linyphiidae</taxon>
        <taxon>Erigoninae</taxon>
        <taxon>Oedothorax</taxon>
    </lineage>
</organism>
<dbReference type="AlphaFoldDB" id="A0AAV6TUV6"/>
<comment type="caution">
    <text evidence="1">The sequence shown here is derived from an EMBL/GenBank/DDBJ whole genome shotgun (WGS) entry which is preliminary data.</text>
</comment>
<reference evidence="1 2" key="1">
    <citation type="journal article" date="2022" name="Nat. Ecol. Evol.">
        <title>A masculinizing supergene underlies an exaggerated male reproductive morph in a spider.</title>
        <authorList>
            <person name="Hendrickx F."/>
            <person name="De Corte Z."/>
            <person name="Sonet G."/>
            <person name="Van Belleghem S.M."/>
            <person name="Kostlbacher S."/>
            <person name="Vangestel C."/>
        </authorList>
    </citation>
    <scope>NUCLEOTIDE SEQUENCE [LARGE SCALE GENOMIC DNA]</scope>
    <source>
        <strain evidence="1">W744_W776</strain>
    </source>
</reference>
<evidence type="ECO:0000313" key="1">
    <source>
        <dbReference type="EMBL" id="KAG8175474.1"/>
    </source>
</evidence>
<evidence type="ECO:0000313" key="2">
    <source>
        <dbReference type="Proteomes" id="UP000827092"/>
    </source>
</evidence>
<gene>
    <name evidence="1" type="ORF">JTE90_004166</name>
</gene>
<protein>
    <submittedName>
        <fullName evidence="1">Uncharacterized protein</fullName>
    </submittedName>
</protein>
<accession>A0AAV6TUV6</accession>
<sequence>MAQPQCFLTGGPNSVYYRPDSPREICRSMNDWKMAIDKHIIAIEAHREFLANLSPLEVQNRDLTIKDLNYNVSMVLDLRKNWKLKGVALLLAAGSPTNGIPTFR</sequence>